<dbReference type="HOGENOM" id="CLU_208181_0_0_1"/>
<dbReference type="EMBL" id="KN829232">
    <property type="protein sequence ID" value="KIK74022.1"/>
    <property type="molecule type" value="Genomic_DNA"/>
</dbReference>
<protein>
    <submittedName>
        <fullName evidence="1">Uncharacterized protein</fullName>
    </submittedName>
</protein>
<dbReference type="AlphaFoldDB" id="A0A0D0BRA9"/>
<evidence type="ECO:0000313" key="2">
    <source>
        <dbReference type="Proteomes" id="UP000054538"/>
    </source>
</evidence>
<gene>
    <name evidence="1" type="ORF">PAXRUDRAFT_176898</name>
</gene>
<evidence type="ECO:0000313" key="1">
    <source>
        <dbReference type="EMBL" id="KIK74022.1"/>
    </source>
</evidence>
<keyword evidence="2" id="KW-1185">Reference proteome</keyword>
<name>A0A0D0BRA9_9AGAM</name>
<reference evidence="2" key="2">
    <citation type="submission" date="2015-01" db="EMBL/GenBank/DDBJ databases">
        <title>Evolutionary Origins and Diversification of the Mycorrhizal Mutualists.</title>
        <authorList>
            <consortium name="DOE Joint Genome Institute"/>
            <consortium name="Mycorrhizal Genomics Consortium"/>
            <person name="Kohler A."/>
            <person name="Kuo A."/>
            <person name="Nagy L.G."/>
            <person name="Floudas D."/>
            <person name="Copeland A."/>
            <person name="Barry K.W."/>
            <person name="Cichocki N."/>
            <person name="Veneault-Fourrey C."/>
            <person name="LaButti K."/>
            <person name="Lindquist E.A."/>
            <person name="Lipzen A."/>
            <person name="Lundell T."/>
            <person name="Morin E."/>
            <person name="Murat C."/>
            <person name="Riley R."/>
            <person name="Ohm R."/>
            <person name="Sun H."/>
            <person name="Tunlid A."/>
            <person name="Henrissat B."/>
            <person name="Grigoriev I.V."/>
            <person name="Hibbett D.S."/>
            <person name="Martin F."/>
        </authorList>
    </citation>
    <scope>NUCLEOTIDE SEQUENCE [LARGE SCALE GENOMIC DNA]</scope>
    <source>
        <strain evidence="2">Ve08.2h10</strain>
    </source>
</reference>
<accession>A0A0D0BRA9</accession>
<dbReference type="InParanoid" id="A0A0D0BRA9"/>
<dbReference type="Proteomes" id="UP000054538">
    <property type="component" value="Unassembled WGS sequence"/>
</dbReference>
<reference evidence="1 2" key="1">
    <citation type="submission" date="2014-04" db="EMBL/GenBank/DDBJ databases">
        <authorList>
            <consortium name="DOE Joint Genome Institute"/>
            <person name="Kuo A."/>
            <person name="Kohler A."/>
            <person name="Jargeat P."/>
            <person name="Nagy L.G."/>
            <person name="Floudas D."/>
            <person name="Copeland A."/>
            <person name="Barry K.W."/>
            <person name="Cichocki N."/>
            <person name="Veneault-Fourrey C."/>
            <person name="LaButti K."/>
            <person name="Lindquist E.A."/>
            <person name="Lipzen A."/>
            <person name="Lundell T."/>
            <person name="Morin E."/>
            <person name="Murat C."/>
            <person name="Sun H."/>
            <person name="Tunlid A."/>
            <person name="Henrissat B."/>
            <person name="Grigoriev I.V."/>
            <person name="Hibbett D.S."/>
            <person name="Martin F."/>
            <person name="Nordberg H.P."/>
            <person name="Cantor M.N."/>
            <person name="Hua S.X."/>
        </authorList>
    </citation>
    <scope>NUCLEOTIDE SEQUENCE [LARGE SCALE GENOMIC DNA]</scope>
    <source>
        <strain evidence="1 2">Ve08.2h10</strain>
    </source>
</reference>
<organism evidence="1 2">
    <name type="scientific">Paxillus rubicundulus Ve08.2h10</name>
    <dbReference type="NCBI Taxonomy" id="930991"/>
    <lineage>
        <taxon>Eukaryota</taxon>
        <taxon>Fungi</taxon>
        <taxon>Dikarya</taxon>
        <taxon>Basidiomycota</taxon>
        <taxon>Agaricomycotina</taxon>
        <taxon>Agaricomycetes</taxon>
        <taxon>Agaricomycetidae</taxon>
        <taxon>Boletales</taxon>
        <taxon>Paxilineae</taxon>
        <taxon>Paxillaceae</taxon>
        <taxon>Paxillus</taxon>
    </lineage>
</organism>
<sequence>TQNDFMQEWLPWRDKYMSIIFETEAQEKQGSSCETCHKAERVIQCKSCVGLHAWCKSCVVNVH</sequence>
<proteinExistence type="predicted"/>
<feature type="non-terminal residue" evidence="1">
    <location>
        <position position="1"/>
    </location>
</feature>